<evidence type="ECO:0000256" key="1">
    <source>
        <dbReference type="SAM" id="Phobius"/>
    </source>
</evidence>
<keyword evidence="1" id="KW-1133">Transmembrane helix</keyword>
<gene>
    <name evidence="2" type="ORF">GCM10022218_36510</name>
</gene>
<evidence type="ECO:0000313" key="3">
    <source>
        <dbReference type="Proteomes" id="UP001500167"/>
    </source>
</evidence>
<dbReference type="EMBL" id="BAAAZK010000007">
    <property type="protein sequence ID" value="GAA4181168.1"/>
    <property type="molecule type" value="Genomic_DNA"/>
</dbReference>
<keyword evidence="3" id="KW-1185">Reference proteome</keyword>
<keyword evidence="1" id="KW-0472">Membrane</keyword>
<feature type="transmembrane region" description="Helical" evidence="1">
    <location>
        <begin position="48"/>
        <end position="65"/>
    </location>
</feature>
<accession>A0ABP8ABR4</accession>
<sequence>MVMKYYKYLIMEGNAYKIRTFIALQHIILIIWFFIGLFMFAYGEYIKTGIGIVSFTLLILVLMILRPSKFRVCPQDQRIQVDRAKLEKTPDSYSFSDFSSFEMDTIYWLRIPINSTLYARFNFEGKTSRHVVSQSFGRGPMQVLSNELGKLITRDQV</sequence>
<feature type="transmembrane region" description="Helical" evidence="1">
    <location>
        <begin position="21"/>
        <end position="42"/>
    </location>
</feature>
<evidence type="ECO:0008006" key="4">
    <source>
        <dbReference type="Google" id="ProtNLM"/>
    </source>
</evidence>
<dbReference type="Proteomes" id="UP001500167">
    <property type="component" value="Unassembled WGS sequence"/>
</dbReference>
<keyword evidence="1" id="KW-0812">Transmembrane</keyword>
<comment type="caution">
    <text evidence="2">The sequence shown here is derived from an EMBL/GenBank/DDBJ whole genome shotgun (WGS) entry which is preliminary data.</text>
</comment>
<protein>
    <recommendedName>
        <fullName evidence="4">YcxB-like protein domain-containing protein</fullName>
    </recommendedName>
</protein>
<proteinExistence type="predicted"/>
<evidence type="ECO:0000313" key="2">
    <source>
        <dbReference type="EMBL" id="GAA4181168.1"/>
    </source>
</evidence>
<reference evidence="3" key="1">
    <citation type="journal article" date="2019" name="Int. J. Syst. Evol. Microbiol.">
        <title>The Global Catalogue of Microorganisms (GCM) 10K type strain sequencing project: providing services to taxonomists for standard genome sequencing and annotation.</title>
        <authorList>
            <consortium name="The Broad Institute Genomics Platform"/>
            <consortium name="The Broad Institute Genome Sequencing Center for Infectious Disease"/>
            <person name="Wu L."/>
            <person name="Ma J."/>
        </authorList>
    </citation>
    <scope>NUCLEOTIDE SEQUENCE [LARGE SCALE GENOMIC DNA]</scope>
    <source>
        <strain evidence="3">JCM 16722</strain>
    </source>
</reference>
<name>A0ABP8ABR4_9SPHI</name>
<organism evidence="2 3">
    <name type="scientific">Sphingobacterium ginsenosidimutans</name>
    <dbReference type="NCBI Taxonomy" id="687845"/>
    <lineage>
        <taxon>Bacteria</taxon>
        <taxon>Pseudomonadati</taxon>
        <taxon>Bacteroidota</taxon>
        <taxon>Sphingobacteriia</taxon>
        <taxon>Sphingobacteriales</taxon>
        <taxon>Sphingobacteriaceae</taxon>
        <taxon>Sphingobacterium</taxon>
    </lineage>
</organism>